<reference evidence="2" key="2">
    <citation type="submission" date="2023-01" db="EMBL/GenBank/DDBJ databases">
        <title>Draft genome sequence of Portibacter lacus strain NBRC 108769.</title>
        <authorList>
            <person name="Sun Q."/>
            <person name="Mori K."/>
        </authorList>
    </citation>
    <scope>NUCLEOTIDE SEQUENCE</scope>
    <source>
        <strain evidence="2">NBRC 108769</strain>
    </source>
</reference>
<keyword evidence="1" id="KW-1133">Transmembrane helix</keyword>
<comment type="caution">
    <text evidence="2">The sequence shown here is derived from an EMBL/GenBank/DDBJ whole genome shotgun (WGS) entry which is preliminary data.</text>
</comment>
<sequence length="93" mass="10915">MKKMFRNIVPHIIPEFKLLLFKILPAGMVLSIFFITSEAQYLIRDELKLILYGVLLGVAGIYLMRIIAYFILRIMTQIPYIIPDIFHDESKNQ</sequence>
<dbReference type="AlphaFoldDB" id="A0AA37SRN8"/>
<evidence type="ECO:0000313" key="3">
    <source>
        <dbReference type="Proteomes" id="UP001156666"/>
    </source>
</evidence>
<dbReference type="Proteomes" id="UP001156666">
    <property type="component" value="Unassembled WGS sequence"/>
</dbReference>
<proteinExistence type="predicted"/>
<keyword evidence="1" id="KW-0812">Transmembrane</keyword>
<accession>A0AA37SRN8</accession>
<feature type="transmembrane region" description="Helical" evidence="1">
    <location>
        <begin position="49"/>
        <end position="72"/>
    </location>
</feature>
<evidence type="ECO:0000256" key="1">
    <source>
        <dbReference type="SAM" id="Phobius"/>
    </source>
</evidence>
<keyword evidence="1" id="KW-0472">Membrane</keyword>
<name>A0AA37SRN8_9BACT</name>
<keyword evidence="3" id="KW-1185">Reference proteome</keyword>
<feature type="transmembrane region" description="Helical" evidence="1">
    <location>
        <begin position="20"/>
        <end position="43"/>
    </location>
</feature>
<gene>
    <name evidence="2" type="ORF">GCM10007940_13150</name>
</gene>
<dbReference type="RefSeq" id="WP_235291110.1">
    <property type="nucleotide sequence ID" value="NZ_BSOH01000007.1"/>
</dbReference>
<evidence type="ECO:0000313" key="2">
    <source>
        <dbReference type="EMBL" id="GLR16700.1"/>
    </source>
</evidence>
<organism evidence="2 3">
    <name type="scientific">Portibacter lacus</name>
    <dbReference type="NCBI Taxonomy" id="1099794"/>
    <lineage>
        <taxon>Bacteria</taxon>
        <taxon>Pseudomonadati</taxon>
        <taxon>Bacteroidota</taxon>
        <taxon>Saprospiria</taxon>
        <taxon>Saprospirales</taxon>
        <taxon>Haliscomenobacteraceae</taxon>
        <taxon>Portibacter</taxon>
    </lineage>
</organism>
<dbReference type="EMBL" id="BSOH01000007">
    <property type="protein sequence ID" value="GLR16700.1"/>
    <property type="molecule type" value="Genomic_DNA"/>
</dbReference>
<reference evidence="2" key="1">
    <citation type="journal article" date="2014" name="Int. J. Syst. Evol. Microbiol.">
        <title>Complete genome sequence of Corynebacterium casei LMG S-19264T (=DSM 44701T), isolated from a smear-ripened cheese.</title>
        <authorList>
            <consortium name="US DOE Joint Genome Institute (JGI-PGF)"/>
            <person name="Walter F."/>
            <person name="Albersmeier A."/>
            <person name="Kalinowski J."/>
            <person name="Ruckert C."/>
        </authorList>
    </citation>
    <scope>NUCLEOTIDE SEQUENCE</scope>
    <source>
        <strain evidence="2">NBRC 108769</strain>
    </source>
</reference>
<protein>
    <submittedName>
        <fullName evidence="2">Uncharacterized protein</fullName>
    </submittedName>
</protein>